<comment type="similarity">
    <text evidence="3">Belongs to the glycosyltransferase 31 family. Beta3-Gal-T subfamily.</text>
</comment>
<evidence type="ECO:0000256" key="12">
    <source>
        <dbReference type="SAM" id="Phobius"/>
    </source>
</evidence>
<dbReference type="STRING" id="6573.A0A210PRJ4"/>
<evidence type="ECO:0000256" key="5">
    <source>
        <dbReference type="ARBA" id="ARBA00022676"/>
    </source>
</evidence>
<keyword evidence="6 14" id="KW-0808">Transferase</keyword>
<evidence type="ECO:0000256" key="3">
    <source>
        <dbReference type="ARBA" id="ARBA00006462"/>
    </source>
</evidence>
<feature type="transmembrane region" description="Helical" evidence="12">
    <location>
        <begin position="41"/>
        <end position="60"/>
    </location>
</feature>
<evidence type="ECO:0000256" key="4">
    <source>
        <dbReference type="ARBA" id="ARBA00012557"/>
    </source>
</evidence>
<evidence type="ECO:0000256" key="9">
    <source>
        <dbReference type="ARBA" id="ARBA00022968"/>
    </source>
</evidence>
<keyword evidence="5 14" id="KW-0328">Glycosyltransferase</keyword>
<dbReference type="InterPro" id="IPR026050">
    <property type="entry name" value="C1GALT1/C1GALT1_chp1"/>
</dbReference>
<dbReference type="GO" id="GO:0000166">
    <property type="term" value="F:nucleotide binding"/>
    <property type="evidence" value="ECO:0007669"/>
    <property type="project" value="UniProtKB-KW"/>
</dbReference>
<comment type="caution">
    <text evidence="14">The sequence shown here is derived from an EMBL/GenBank/DDBJ whole genome shotgun (WGS) entry which is preliminary data.</text>
</comment>
<dbReference type="GO" id="GO:0016020">
    <property type="term" value="C:membrane"/>
    <property type="evidence" value="ECO:0007669"/>
    <property type="project" value="UniProtKB-SubCell"/>
</dbReference>
<keyword evidence="9" id="KW-0735">Signal-anchor</keyword>
<evidence type="ECO:0000256" key="8">
    <source>
        <dbReference type="ARBA" id="ARBA00022741"/>
    </source>
</evidence>
<dbReference type="InterPro" id="IPR003378">
    <property type="entry name" value="Fringe-like_glycosylTrfase"/>
</dbReference>
<evidence type="ECO:0000256" key="11">
    <source>
        <dbReference type="ARBA" id="ARBA00023136"/>
    </source>
</evidence>
<comment type="subcellular location">
    <subcellularLocation>
        <location evidence="1">Membrane</location>
        <topology evidence="1">Single-pass type II membrane protein</topology>
    </subcellularLocation>
</comment>
<evidence type="ECO:0000256" key="2">
    <source>
        <dbReference type="ARBA" id="ARBA00004922"/>
    </source>
</evidence>
<organism evidence="14 15">
    <name type="scientific">Mizuhopecten yessoensis</name>
    <name type="common">Japanese scallop</name>
    <name type="synonym">Patinopecten yessoensis</name>
    <dbReference type="NCBI Taxonomy" id="6573"/>
    <lineage>
        <taxon>Eukaryota</taxon>
        <taxon>Metazoa</taxon>
        <taxon>Spiralia</taxon>
        <taxon>Lophotrochozoa</taxon>
        <taxon>Mollusca</taxon>
        <taxon>Bivalvia</taxon>
        <taxon>Autobranchia</taxon>
        <taxon>Pteriomorphia</taxon>
        <taxon>Pectinida</taxon>
        <taxon>Pectinoidea</taxon>
        <taxon>Pectinidae</taxon>
        <taxon>Mizuhopecten</taxon>
    </lineage>
</organism>
<feature type="domain" description="Fringe-like glycosyltransferase" evidence="13">
    <location>
        <begin position="105"/>
        <end position="276"/>
    </location>
</feature>
<protein>
    <recommendedName>
        <fullName evidence="4">N-acetylgalactosaminide beta-1,3-galactosyltransferase</fullName>
        <ecNumber evidence="4">2.4.1.122</ecNumber>
    </recommendedName>
</protein>
<evidence type="ECO:0000256" key="1">
    <source>
        <dbReference type="ARBA" id="ARBA00004606"/>
    </source>
</evidence>
<evidence type="ECO:0000313" key="14">
    <source>
        <dbReference type="EMBL" id="OWF39113.1"/>
    </source>
</evidence>
<evidence type="ECO:0000313" key="15">
    <source>
        <dbReference type="Proteomes" id="UP000242188"/>
    </source>
</evidence>
<reference evidence="14 15" key="1">
    <citation type="journal article" date="2017" name="Nat. Ecol. Evol.">
        <title>Scallop genome provides insights into evolution of bilaterian karyotype and development.</title>
        <authorList>
            <person name="Wang S."/>
            <person name="Zhang J."/>
            <person name="Jiao W."/>
            <person name="Li J."/>
            <person name="Xun X."/>
            <person name="Sun Y."/>
            <person name="Guo X."/>
            <person name="Huan P."/>
            <person name="Dong B."/>
            <person name="Zhang L."/>
            <person name="Hu X."/>
            <person name="Sun X."/>
            <person name="Wang J."/>
            <person name="Zhao C."/>
            <person name="Wang Y."/>
            <person name="Wang D."/>
            <person name="Huang X."/>
            <person name="Wang R."/>
            <person name="Lv J."/>
            <person name="Li Y."/>
            <person name="Zhang Z."/>
            <person name="Liu B."/>
            <person name="Lu W."/>
            <person name="Hui Y."/>
            <person name="Liang J."/>
            <person name="Zhou Z."/>
            <person name="Hou R."/>
            <person name="Li X."/>
            <person name="Liu Y."/>
            <person name="Li H."/>
            <person name="Ning X."/>
            <person name="Lin Y."/>
            <person name="Zhao L."/>
            <person name="Xing Q."/>
            <person name="Dou J."/>
            <person name="Li Y."/>
            <person name="Mao J."/>
            <person name="Guo H."/>
            <person name="Dou H."/>
            <person name="Li T."/>
            <person name="Mu C."/>
            <person name="Jiang W."/>
            <person name="Fu Q."/>
            <person name="Fu X."/>
            <person name="Miao Y."/>
            <person name="Liu J."/>
            <person name="Yu Q."/>
            <person name="Li R."/>
            <person name="Liao H."/>
            <person name="Li X."/>
            <person name="Kong Y."/>
            <person name="Jiang Z."/>
            <person name="Chourrout D."/>
            <person name="Li R."/>
            <person name="Bao Z."/>
        </authorList>
    </citation>
    <scope>NUCLEOTIDE SEQUENCE [LARGE SCALE GENOMIC DNA]</scope>
    <source>
        <strain evidence="14 15">PY_sf001</strain>
    </source>
</reference>
<gene>
    <name evidence="14" type="ORF">KP79_PYT22756</name>
</gene>
<sequence length="395" mass="45014">MTPTTAQVDFTVGERTCVRSLGGHRSFSRVSIMRTVKLRRTYMWGLFIMGLFLYIHLLYIKNKGIWFDYENVPNDLSSIQSYRPEDIEDDDTILVNTSVADDLVQKVKIFCFIATTSDNLLTKAKAVNDTWGKRCDKILFVTSSPSKLSMTISFNIQDSRSHLTGKTMSMINYIYRHHVNNYQWFMKADDDTYVVMENLKLLLSKCDAKKPIYLGHHLKMHLKQGYMSGGAGYIMSQSALRMLVEDGLDQGLCKRDGNDEDVDVGRCLETVGVKPYSTTDKFGRETFHAFSILNYIIGPVPVFLLQYPHKPARSGKNCCSQLPITFHYTTPKMMYITEYFLYRTAVYGRQLANIDDDFFKEAVSRLDKDPGSVFLPYGQSGISVVDTKSNKQNGG</sequence>
<comment type="pathway">
    <text evidence="2">Protein modification; protein glycosylation.</text>
</comment>
<dbReference type="Proteomes" id="UP000242188">
    <property type="component" value="Unassembled WGS sequence"/>
</dbReference>
<dbReference type="PANTHER" id="PTHR23033">
    <property type="entry name" value="BETA1,3-GALACTOSYLTRANSFERASE"/>
    <property type="match status" value="1"/>
</dbReference>
<keyword evidence="8" id="KW-0547">Nucleotide-binding</keyword>
<dbReference type="EC" id="2.4.1.122" evidence="4"/>
<keyword evidence="15" id="KW-1185">Reference proteome</keyword>
<dbReference type="UniPathway" id="UPA00378"/>
<accession>A0A210PRJ4</accession>
<name>A0A210PRJ4_MIZYE</name>
<evidence type="ECO:0000259" key="13">
    <source>
        <dbReference type="Pfam" id="PF02434"/>
    </source>
</evidence>
<proteinExistence type="inferred from homology"/>
<keyword evidence="11 12" id="KW-0472">Membrane</keyword>
<dbReference type="Pfam" id="PF02434">
    <property type="entry name" value="Fringe"/>
    <property type="match status" value="1"/>
</dbReference>
<keyword evidence="10 12" id="KW-1133">Transmembrane helix</keyword>
<evidence type="ECO:0000256" key="6">
    <source>
        <dbReference type="ARBA" id="ARBA00022679"/>
    </source>
</evidence>
<evidence type="ECO:0000256" key="7">
    <source>
        <dbReference type="ARBA" id="ARBA00022692"/>
    </source>
</evidence>
<evidence type="ECO:0000256" key="10">
    <source>
        <dbReference type="ARBA" id="ARBA00022989"/>
    </source>
</evidence>
<dbReference type="GO" id="GO:0016263">
    <property type="term" value="F:glycoprotein-N-acetylgalactosamine 3-beta-galactosyltransferase activity"/>
    <property type="evidence" value="ECO:0007669"/>
    <property type="project" value="UniProtKB-EC"/>
</dbReference>
<dbReference type="OrthoDB" id="414175at2759"/>
<dbReference type="Gene3D" id="3.90.550.50">
    <property type="match status" value="1"/>
</dbReference>
<dbReference type="EMBL" id="NEDP02005543">
    <property type="protein sequence ID" value="OWF39113.1"/>
    <property type="molecule type" value="Genomic_DNA"/>
</dbReference>
<dbReference type="AlphaFoldDB" id="A0A210PRJ4"/>
<keyword evidence="7 12" id="KW-0812">Transmembrane</keyword>
<dbReference type="PANTHER" id="PTHR23033:SF14">
    <property type="entry name" value="GLYCOPROTEIN-N-ACETYLGALACTOSAMINE 3-BETA-GALACTOSYLTRANSFERASE 1-RELATED"/>
    <property type="match status" value="1"/>
</dbReference>